<reference evidence="1" key="1">
    <citation type="submission" date="2025-08" db="UniProtKB">
        <authorList>
            <consortium name="Ensembl"/>
        </authorList>
    </citation>
    <scope>IDENTIFICATION</scope>
</reference>
<name>A0A8C0INU2_CHEAB</name>
<dbReference type="AlphaFoldDB" id="A0A8C0INU2"/>
<dbReference type="Proteomes" id="UP000694404">
    <property type="component" value="Unplaced"/>
</dbReference>
<organism evidence="1 2">
    <name type="scientific">Chelonoidis abingdonii</name>
    <name type="common">Abingdon island giant tortoise</name>
    <name type="synonym">Testudo abingdonii</name>
    <dbReference type="NCBI Taxonomy" id="106734"/>
    <lineage>
        <taxon>Eukaryota</taxon>
        <taxon>Metazoa</taxon>
        <taxon>Chordata</taxon>
        <taxon>Craniata</taxon>
        <taxon>Vertebrata</taxon>
        <taxon>Euteleostomi</taxon>
        <taxon>Archelosauria</taxon>
        <taxon>Testudinata</taxon>
        <taxon>Testudines</taxon>
        <taxon>Cryptodira</taxon>
        <taxon>Durocryptodira</taxon>
        <taxon>Testudinoidea</taxon>
        <taxon>Testudinidae</taxon>
        <taxon>Chelonoidis</taxon>
    </lineage>
</organism>
<evidence type="ECO:0000313" key="2">
    <source>
        <dbReference type="Proteomes" id="UP000694404"/>
    </source>
</evidence>
<dbReference type="Ensembl" id="ENSCABT00000010789.1">
    <property type="protein sequence ID" value="ENSCABP00000009845.1"/>
    <property type="gene ID" value="ENSCABG00000007390.1"/>
</dbReference>
<proteinExistence type="predicted"/>
<evidence type="ECO:0000313" key="1">
    <source>
        <dbReference type="Ensembl" id="ENSCABP00000009845.1"/>
    </source>
</evidence>
<sequence length="138" mass="15147">MALSRLGCCRGGLHGGLLGVGPVTVPANCLRRVLRAPEPVPAWRALRSCCLSTKTNPKALLAAVVSQFKYANGKYESFLERTFPRFYVLYSTFLKVSQGPDQGHSYWASRPSTFCQLLDLFADVSMSIVEHPVAKSLP</sequence>
<protein>
    <submittedName>
        <fullName evidence="1">Uncharacterized protein</fullName>
    </submittedName>
</protein>
<accession>A0A8C0INU2</accession>
<keyword evidence="2" id="KW-1185">Reference proteome</keyword>
<reference evidence="1" key="2">
    <citation type="submission" date="2025-09" db="UniProtKB">
        <authorList>
            <consortium name="Ensembl"/>
        </authorList>
    </citation>
    <scope>IDENTIFICATION</scope>
</reference>